<comment type="subcellular location">
    <subcellularLocation>
        <location evidence="2">Endosome membrane</location>
        <topology evidence="2">Peripheral membrane protein</topology>
    </subcellularLocation>
    <subcellularLocation>
        <location evidence="1">Late endosome membrane</location>
    </subcellularLocation>
    <subcellularLocation>
        <location evidence="3">Lysosome membrane</location>
        <topology evidence="3">Peripheral membrane protein</topology>
        <orientation evidence="3">Cytoplasmic side</orientation>
    </subcellularLocation>
</comment>
<name>A0A8I6SEL9_CIMLE</name>
<evidence type="ECO:0000259" key="9">
    <source>
        <dbReference type="PROSITE" id="PS51837"/>
    </source>
</evidence>
<keyword evidence="5" id="KW-0479">Metal-binding</keyword>
<feature type="domain" description="LITAF" evidence="9">
    <location>
        <begin position="3"/>
        <end position="86"/>
    </location>
</feature>
<evidence type="ECO:0000256" key="8">
    <source>
        <dbReference type="SAM" id="Phobius"/>
    </source>
</evidence>
<evidence type="ECO:0000313" key="11">
    <source>
        <dbReference type="Proteomes" id="UP000494040"/>
    </source>
</evidence>
<evidence type="ECO:0000256" key="4">
    <source>
        <dbReference type="ARBA" id="ARBA00005975"/>
    </source>
</evidence>
<proteinExistence type="inferred from homology"/>
<keyword evidence="7 8" id="KW-0472">Membrane</keyword>
<dbReference type="GeneID" id="106661725"/>
<comment type="similarity">
    <text evidence="4">Belongs to the CDIP1/LITAF family.</text>
</comment>
<dbReference type="SMART" id="SM00714">
    <property type="entry name" value="LITAF"/>
    <property type="match status" value="1"/>
</dbReference>
<dbReference type="PANTHER" id="PTHR23292">
    <property type="entry name" value="LIPOPOLYSACCHARIDE-INDUCED TUMOR NECROSIS FACTOR-ALPHA FACTOR"/>
    <property type="match status" value="1"/>
</dbReference>
<sequence>MIKTTSVETPQDKYGDRPQIMDCPLCKCHIVTEAIKKYTFKTHLMAIFLGLLTALVLLWVPYTMGCFVTINHYCPVCESYLGTYPENER</sequence>
<dbReference type="RefSeq" id="XP_024081228.1">
    <property type="nucleotide sequence ID" value="XM_024225460.1"/>
</dbReference>
<dbReference type="PROSITE" id="PS51837">
    <property type="entry name" value="LITAF"/>
    <property type="match status" value="1"/>
</dbReference>
<keyword evidence="6" id="KW-0862">Zinc</keyword>
<dbReference type="OrthoDB" id="5599753at2759"/>
<dbReference type="GO" id="GO:0031902">
    <property type="term" value="C:late endosome membrane"/>
    <property type="evidence" value="ECO:0007669"/>
    <property type="project" value="UniProtKB-SubCell"/>
</dbReference>
<dbReference type="KEGG" id="clec:106661725"/>
<dbReference type="EnsemblMetazoa" id="XM_024225460.1">
    <property type="protein sequence ID" value="XP_024081228.1"/>
    <property type="gene ID" value="LOC106661725"/>
</dbReference>
<dbReference type="PANTHER" id="PTHR23292:SF6">
    <property type="entry name" value="FI16602P1-RELATED"/>
    <property type="match status" value="1"/>
</dbReference>
<dbReference type="GO" id="GO:0005765">
    <property type="term" value="C:lysosomal membrane"/>
    <property type="evidence" value="ECO:0007669"/>
    <property type="project" value="UniProtKB-SubCell"/>
</dbReference>
<keyword evidence="8" id="KW-0812">Transmembrane</keyword>
<dbReference type="Proteomes" id="UP000494040">
    <property type="component" value="Unassembled WGS sequence"/>
</dbReference>
<dbReference type="InterPro" id="IPR037519">
    <property type="entry name" value="LITAF_fam"/>
</dbReference>
<protein>
    <recommendedName>
        <fullName evidence="9">LITAF domain-containing protein</fullName>
    </recommendedName>
</protein>
<evidence type="ECO:0000256" key="2">
    <source>
        <dbReference type="ARBA" id="ARBA00004481"/>
    </source>
</evidence>
<evidence type="ECO:0000256" key="3">
    <source>
        <dbReference type="ARBA" id="ARBA00004630"/>
    </source>
</evidence>
<accession>A0A8I6SEL9</accession>
<keyword evidence="11" id="KW-1185">Reference proteome</keyword>
<dbReference type="GO" id="GO:0008270">
    <property type="term" value="F:zinc ion binding"/>
    <property type="evidence" value="ECO:0007669"/>
    <property type="project" value="TreeGrafter"/>
</dbReference>
<organism evidence="10 11">
    <name type="scientific">Cimex lectularius</name>
    <name type="common">Bed bug</name>
    <name type="synonym">Acanthia lectularia</name>
    <dbReference type="NCBI Taxonomy" id="79782"/>
    <lineage>
        <taxon>Eukaryota</taxon>
        <taxon>Metazoa</taxon>
        <taxon>Ecdysozoa</taxon>
        <taxon>Arthropoda</taxon>
        <taxon>Hexapoda</taxon>
        <taxon>Insecta</taxon>
        <taxon>Pterygota</taxon>
        <taxon>Neoptera</taxon>
        <taxon>Paraneoptera</taxon>
        <taxon>Hemiptera</taxon>
        <taxon>Heteroptera</taxon>
        <taxon>Panheteroptera</taxon>
        <taxon>Cimicomorpha</taxon>
        <taxon>Cimicidae</taxon>
        <taxon>Cimex</taxon>
    </lineage>
</organism>
<keyword evidence="8" id="KW-1133">Transmembrane helix</keyword>
<evidence type="ECO:0000313" key="10">
    <source>
        <dbReference type="EnsemblMetazoa" id="XP_024081228.1"/>
    </source>
</evidence>
<evidence type="ECO:0000256" key="6">
    <source>
        <dbReference type="ARBA" id="ARBA00022833"/>
    </source>
</evidence>
<evidence type="ECO:0000256" key="5">
    <source>
        <dbReference type="ARBA" id="ARBA00022723"/>
    </source>
</evidence>
<evidence type="ECO:0000256" key="1">
    <source>
        <dbReference type="ARBA" id="ARBA00004414"/>
    </source>
</evidence>
<dbReference type="AlphaFoldDB" id="A0A8I6SEL9"/>
<reference evidence="10" key="1">
    <citation type="submission" date="2022-01" db="UniProtKB">
        <authorList>
            <consortium name="EnsemblMetazoa"/>
        </authorList>
    </citation>
    <scope>IDENTIFICATION</scope>
</reference>
<evidence type="ECO:0000256" key="7">
    <source>
        <dbReference type="ARBA" id="ARBA00023136"/>
    </source>
</evidence>
<dbReference type="Pfam" id="PF10601">
    <property type="entry name" value="zf-LITAF-like"/>
    <property type="match status" value="1"/>
</dbReference>
<feature type="transmembrane region" description="Helical" evidence="8">
    <location>
        <begin position="44"/>
        <end position="62"/>
    </location>
</feature>
<dbReference type="InterPro" id="IPR006629">
    <property type="entry name" value="LITAF"/>
</dbReference>